<dbReference type="EMBL" id="JTDE01004397">
    <property type="protein sequence ID" value="KAF7255029.1"/>
    <property type="molecule type" value="Genomic_DNA"/>
</dbReference>
<comment type="caution">
    <text evidence="1">The sequence shown here is derived from an EMBL/GenBank/DDBJ whole genome shotgun (WGS) entry which is preliminary data.</text>
</comment>
<reference evidence="1" key="1">
    <citation type="submission" date="2019-07" db="EMBL/GenBank/DDBJ databases">
        <title>Annotation for the trematode Paragonimus miyazaki's.</title>
        <authorList>
            <person name="Choi Y.-J."/>
        </authorList>
    </citation>
    <scope>NUCLEOTIDE SEQUENCE</scope>
    <source>
        <strain evidence="1">Japan</strain>
    </source>
</reference>
<organism evidence="1 2">
    <name type="scientific">Paragonimus skrjabini miyazakii</name>
    <dbReference type="NCBI Taxonomy" id="59628"/>
    <lineage>
        <taxon>Eukaryota</taxon>
        <taxon>Metazoa</taxon>
        <taxon>Spiralia</taxon>
        <taxon>Lophotrochozoa</taxon>
        <taxon>Platyhelminthes</taxon>
        <taxon>Trematoda</taxon>
        <taxon>Digenea</taxon>
        <taxon>Plagiorchiida</taxon>
        <taxon>Troglotremata</taxon>
        <taxon>Troglotrematidae</taxon>
        <taxon>Paragonimus</taxon>
    </lineage>
</organism>
<evidence type="ECO:0000313" key="2">
    <source>
        <dbReference type="Proteomes" id="UP000822476"/>
    </source>
</evidence>
<keyword evidence="2" id="KW-1185">Reference proteome</keyword>
<protein>
    <submittedName>
        <fullName evidence="1">Uncharacterized protein</fullName>
    </submittedName>
</protein>
<accession>A0A8S9YJQ4</accession>
<gene>
    <name evidence="1" type="ORF">EG68_12398</name>
</gene>
<sequence>MHVSFTQTLLAIRSAYFCLVSTIEFPRAISDRLDGICDNVCTVFSGLLPSNQSIIALYSQNSQGLNF</sequence>
<name>A0A8S9YJQ4_9TREM</name>
<dbReference type="Proteomes" id="UP000822476">
    <property type="component" value="Unassembled WGS sequence"/>
</dbReference>
<evidence type="ECO:0000313" key="1">
    <source>
        <dbReference type="EMBL" id="KAF7255029.1"/>
    </source>
</evidence>
<dbReference type="AlphaFoldDB" id="A0A8S9YJQ4"/>
<proteinExistence type="predicted"/>